<sequence>MERIEEMDRMEEMERIEEMDMMEEMERMEEMDRMEEMERIEEMEEMDRMEEMERDRGSGGHANTFDLEVVLNQLRYSGMLETVKIRRAGFPVRRTFSDFLHRYSVLLRAKRITDGEDWRKCHDLLTVFDTSKKKWQLGKTKVFVKEVLEQKLERERDEVRRKAGMLIRAHILSYVARKHYRKIRSSIIVIQKNYRAHFWRKVFLRTYSAIIILQKHRRGQLARRLYQQLWEKRKREEEERSMREEEERRIKEEEERKKKEEEENRKKEEELEEQKRREEERRRIEEHEQELLQKKQEEDDLRRKIEQEQEHLQKQEEEEPRKQPDTVDISPAFSRTQLETKHHFSKYSSEEETRQMEEILRLEREIERLQRQRDEGVALMNEGSREELRQRRDAEIYQLEKEASRVATEFLEMLDFGGLELSLSSEENLNESVAPLAEDDYDEGFQAEDEDECVPLPDLPSPPAAELLDLNVLSVIPPPPAEFSQGQLESSPLRHSRTLETLHIPALPPPPPALFVQGSLDTSGPKSALDSGPKFSPTLRYSEYLETSPSASFSHDSSRPKSGSNPSPQSISSLRNSGILEQTPAPPSPPADYSEVQKDIRNLDTDLPETESDYDQEEYELEEALENLTDAHVTDEEMLRRSFCTYNSMDSFRGSAESLIDSDEENDDNVDTDEEISNGRVNLLNGSNPPYFHSYLYMKSGLMIPWRRRWCVLKDETFMWFRSKQDSVKSGWLYKKGGGSSTLSRRNWKMRWFVLRENKLMYFENDSEEKQKGTIDIRTAREIVDNHEKENALNIVTEDRTYHIYAETPEEASSWFSMLSRVHSASPQQLMEMQNESANPKNAVGTLDVGLIDSVCASDNPDRVSEIKEALKVHLATCTCLGKVFLLNTSAFLHIMSSMSCPVISYVMSSVISFVMSYVMASVMSSVMSSIMSAVMSYVMSSLMSSVMSYLEKAYDRVPREELWYCMRKSGVAEKYVRVVQDMYERSRTVVRCAVGQTEEFNVEVGLHQGSALSPFLFAIVMDQLSEEVRQESPWTMMFADDIVICSESREQVEENLERWRFALERRGMKVSRSKTEYMCVNEREGSGTVRLQGEEVKKVQEFKYLGSTVQSNGECGKEVKKRVQAGWNGWRKVSGVLCDQKISARIKGKVYRTVVRAAMLYGLETVSLRKRQESELEVAELKMLRPNSFVIITANRVIHCNADLPEEMHHWIGLLHKPRGEARSDGQDFIVRVLCHSSGGSYSREELMNIRATTPVDLFPSFLASTVDLLAILIKEARNKVKSRRRGKRSGVLVRLRRRGLCTALPGIFLSNVRSLCNKMDELTLQMNKNRDFPTSCVLCFTETWLCDAIPDSALQLGGFNLYRADRHTELSGKTKGGGICFYINNSWCNDVKVLSQLCSPDLEAFTINCKPFYSPREFFSFILVGVYIPPQGNVREAQRALADEIQSVERTNPDALVIVLGDFNKGNLSHELPKYKQFIKCPTREGNVLDHCYTTISGAYRAVPRAALGQSDHIMVHLIPAYRQKLKLCKPAVRTSKKWTSEAVGEFQGCLDCTGWDVFRSPTNSLDEYADAVSSYIYFCEDSIIPTCTRVSYNNDKPWFTAKLRRLRTLQTLSWIHYSSPYRANRSVDDAVNMALHFILQHLDSPGSYARILWITDFLTDRRQFVRLGTHVSDLQHISTSVKLLKFADDTTLIGLISDGDESAYRGEIDRLVSWCSTNNLELNSLKTVEMTVDFRKNPAPRPPVILCDSPVSSAESFCFLGTTITKELKWEQNIRSLTKKAQQRMYFLRQLKKFLLPVKMLVNFYTAIIESVLTSSITVWFAAATARDKAKLQRVIHSAEKVIGCSLPSLQELYFSRSRRRAAKIAADPSHPGNELFRSLPSGKRLRSIRTRTSRHKNSFFPTAVSLLNSWLHKEMRSSMKSSSLKLKKRWFVLTANSLDYYKSSERSLSRLGTLVLNSLCSVVQPDDRVFKETANGYVLIGVIFLMPVNYGAKCPTHSTGYWNVVVHGRKHSYRLYTKLLNEAMRWASAIQSAIDKKAPIETPTQQLIREIKENSLNVEAVEQMYWRNPILRYTQHPLHSPLLPLPYGDSLHKEKGYSSLQDEAVKIFNSLQEMEVVADPIPIIQGILQTCHDLRPIRDEVFCQLVKQTNHVPQPHSSASHAHWHLLACMSCTFLPSRGILRYLKFHLKRMRERFPSTELEHYAIFITDSLKKTKIRECVPSQEEISALRNRQEMTSTVYCHGGGACKISINSHTTAGEVVEKLIRGLAMEDSRNMFALFEHSGSVYRAVESRVIVADVLAKFERLALSEPESHWKLYFKLYCFLDVESTPKDGVEFVFMFEQAHESFISGHFPAHEDTRQHLAALRLQYLHGDATAVNWNLETVYPLKRIHKRILHFTRGRGGAGGTLEKRRSSFLEGLKAGGSLRKQRNIQDEQTMMDMWVKEETEGTRASIREKWSRLNGLDQQQAMIKYMDIVTQWSGYGSALFDVESKCGGFPCELWLGVSAESVSVYKRGEARPLETFPYEHIVFFGALQQNTYKISMDGRDLLFDTPQQQDANEVGEITKIMKAYINMIVKKRCSVRSASSYGRGWVR</sequence>
<evidence type="ECO:0000256" key="4">
    <source>
        <dbReference type="SAM" id="MobiDB-lite"/>
    </source>
</evidence>
<dbReference type="SUPFAM" id="SSF56219">
    <property type="entry name" value="DNase I-like"/>
    <property type="match status" value="1"/>
</dbReference>
<dbReference type="Gene3D" id="2.30.29.30">
    <property type="entry name" value="Pleckstrin-homology domain (PH domain)/Phosphotyrosine-binding domain (PTB)"/>
    <property type="match status" value="4"/>
</dbReference>
<feature type="region of interest" description="Disordered" evidence="4">
    <location>
        <begin position="308"/>
        <end position="356"/>
    </location>
</feature>
<evidence type="ECO:0000313" key="11">
    <source>
        <dbReference type="EMBL" id="KAK3543893.1"/>
    </source>
</evidence>
<dbReference type="GO" id="GO:0016459">
    <property type="term" value="C:myosin complex"/>
    <property type="evidence" value="ECO:0007669"/>
    <property type="project" value="UniProtKB-KW"/>
</dbReference>
<evidence type="ECO:0000256" key="3">
    <source>
        <dbReference type="PROSITE-ProRule" id="PRU00782"/>
    </source>
</evidence>
<dbReference type="CDD" id="cd14473">
    <property type="entry name" value="FERM_B-lobe"/>
    <property type="match status" value="1"/>
</dbReference>
<keyword evidence="3" id="KW-0505">Motor protein</keyword>
<dbReference type="PROSITE" id="PS50096">
    <property type="entry name" value="IQ"/>
    <property type="match status" value="2"/>
</dbReference>
<dbReference type="Pfam" id="PF16735">
    <property type="entry name" value="MYO10_CC"/>
    <property type="match status" value="1"/>
</dbReference>
<dbReference type="Pfam" id="PF00078">
    <property type="entry name" value="RVT_1"/>
    <property type="match status" value="1"/>
</dbReference>
<dbReference type="GO" id="GO:0003779">
    <property type="term" value="F:actin binding"/>
    <property type="evidence" value="ECO:0007669"/>
    <property type="project" value="UniProtKB-KW"/>
</dbReference>
<dbReference type="PROSITE" id="PS50878">
    <property type="entry name" value="RT_POL"/>
    <property type="match status" value="1"/>
</dbReference>
<dbReference type="GO" id="GO:0004523">
    <property type="term" value="F:RNA-DNA hybrid ribonuclease activity"/>
    <property type="evidence" value="ECO:0007669"/>
    <property type="project" value="UniProtKB-EC"/>
</dbReference>
<dbReference type="Pfam" id="PF09004">
    <property type="entry name" value="ALKBH8_N"/>
    <property type="match status" value="1"/>
</dbReference>
<dbReference type="SUPFAM" id="SSF52540">
    <property type="entry name" value="P-loop containing nucleoside triphosphate hydrolases"/>
    <property type="match status" value="1"/>
</dbReference>
<evidence type="ECO:0000259" key="10">
    <source>
        <dbReference type="PROSITE" id="PS51456"/>
    </source>
</evidence>
<accession>A0AAE0R7E7</accession>
<dbReference type="SMART" id="SM00139">
    <property type="entry name" value="MyTH4"/>
    <property type="match status" value="1"/>
</dbReference>
<reference evidence="11" key="1">
    <citation type="submission" date="2023-06" db="EMBL/GenBank/DDBJ databases">
        <title>Male Hemibagrus guttatus genome.</title>
        <authorList>
            <person name="Bian C."/>
        </authorList>
    </citation>
    <scope>NUCLEOTIDE SEQUENCE</scope>
    <source>
        <strain evidence="11">Male_cb2023</strain>
        <tissue evidence="11">Muscle</tissue>
    </source>
</reference>
<dbReference type="GO" id="GO:0005524">
    <property type="term" value="F:ATP binding"/>
    <property type="evidence" value="ECO:0007669"/>
    <property type="project" value="InterPro"/>
</dbReference>
<dbReference type="EC" id="3.1.26.4" evidence="2"/>
<protein>
    <recommendedName>
        <fullName evidence="2">ribonuclease H</fullName>
        <ecNumber evidence="2">3.1.26.4</ecNumber>
    </recommendedName>
</protein>
<evidence type="ECO:0000256" key="1">
    <source>
        <dbReference type="ARBA" id="ARBA00010879"/>
    </source>
</evidence>
<dbReference type="Gene3D" id="1.20.5.170">
    <property type="match status" value="1"/>
</dbReference>
<dbReference type="FunFam" id="2.30.29.30:FF:000286">
    <property type="entry name" value="PH-protein kinase domain containing protein"/>
    <property type="match status" value="1"/>
</dbReference>
<dbReference type="PROSITE" id="PS50200">
    <property type="entry name" value="RA"/>
    <property type="match status" value="1"/>
</dbReference>
<dbReference type="Pfam" id="PF21989">
    <property type="entry name" value="RA_2"/>
    <property type="match status" value="1"/>
</dbReference>
<gene>
    <name evidence="11" type="ORF">QTP70_030265</name>
</gene>
<dbReference type="CDD" id="cd17206">
    <property type="entry name" value="FERM_F1_Myosin-X"/>
    <property type="match status" value="1"/>
</dbReference>
<dbReference type="InterPro" id="IPR038185">
    <property type="entry name" value="MyTH4_dom_sf"/>
</dbReference>
<dbReference type="InterPro" id="IPR015095">
    <property type="entry name" value="AlkB_hom8_N"/>
</dbReference>
<dbReference type="CDD" id="cd13296">
    <property type="entry name" value="PH2_MyoX"/>
    <property type="match status" value="1"/>
</dbReference>
<feature type="region of interest" description="Disordered" evidence="4">
    <location>
        <begin position="241"/>
        <end position="285"/>
    </location>
</feature>
<dbReference type="InterPro" id="IPR000477">
    <property type="entry name" value="RT_dom"/>
</dbReference>
<dbReference type="SMART" id="SM00233">
    <property type="entry name" value="PH"/>
    <property type="match status" value="3"/>
</dbReference>
<feature type="domain" description="MyTH4" evidence="9">
    <location>
        <begin position="2077"/>
        <end position="2234"/>
    </location>
</feature>
<dbReference type="EMBL" id="JAUCMX010000006">
    <property type="protein sequence ID" value="KAK3543893.1"/>
    <property type="molecule type" value="Genomic_DNA"/>
</dbReference>
<dbReference type="SUPFAM" id="SSF47031">
    <property type="entry name" value="Second domain of FERM"/>
    <property type="match status" value="1"/>
</dbReference>
<keyword evidence="12" id="KW-1185">Reference proteome</keyword>
<dbReference type="GO" id="GO:0003774">
    <property type="term" value="F:cytoskeletal motor activity"/>
    <property type="evidence" value="ECO:0007669"/>
    <property type="project" value="InterPro"/>
</dbReference>
<dbReference type="Pfam" id="PF00784">
    <property type="entry name" value="MyTH4"/>
    <property type="match status" value="1"/>
</dbReference>
<feature type="domain" description="Myosin motor" evidence="10">
    <location>
        <begin position="1"/>
        <end position="157"/>
    </location>
</feature>
<comment type="similarity">
    <text evidence="3">Belongs to the TRAFAC class myosin-kinesin ATPase superfamily. Myosin family.</text>
</comment>
<dbReference type="Gene3D" id="3.60.10.10">
    <property type="entry name" value="Endonuclease/exonuclease/phosphatase"/>
    <property type="match status" value="1"/>
</dbReference>
<dbReference type="InterPro" id="IPR019748">
    <property type="entry name" value="FERM_central"/>
</dbReference>
<feature type="compositionally biased region" description="Basic and acidic residues" evidence="4">
    <location>
        <begin position="338"/>
        <end position="356"/>
    </location>
</feature>
<evidence type="ECO:0000259" key="7">
    <source>
        <dbReference type="PROSITE" id="PS50200"/>
    </source>
</evidence>
<evidence type="ECO:0000259" key="6">
    <source>
        <dbReference type="PROSITE" id="PS50057"/>
    </source>
</evidence>
<dbReference type="Gene3D" id="3.30.70.270">
    <property type="match status" value="1"/>
</dbReference>
<comment type="caution">
    <text evidence="3">Lacks conserved residue(s) required for the propagation of feature annotation.</text>
</comment>
<dbReference type="InterPro" id="IPR041797">
    <property type="entry name" value="MyoX_FERM_C"/>
</dbReference>
<dbReference type="FunFam" id="1.25.40.530:FF:000001">
    <property type="entry name" value="Pleckstrin homology domain-containing family H member 2"/>
    <property type="match status" value="1"/>
</dbReference>
<dbReference type="InterPro" id="IPR035963">
    <property type="entry name" value="FERM_2"/>
</dbReference>
<evidence type="ECO:0000259" key="5">
    <source>
        <dbReference type="PROSITE" id="PS50003"/>
    </source>
</evidence>
<feature type="compositionally biased region" description="Basic and acidic residues" evidence="4">
    <location>
        <begin position="308"/>
        <end position="325"/>
    </location>
</feature>
<dbReference type="PANTHER" id="PTHR46049:SF4">
    <property type="entry name" value="UNCONVENTIONAL MYOSIN-X"/>
    <property type="match status" value="1"/>
</dbReference>
<dbReference type="InterPro" id="IPR014352">
    <property type="entry name" value="FERM/acyl-CoA-bd_prot_sf"/>
</dbReference>
<dbReference type="Proteomes" id="UP001274896">
    <property type="component" value="Unassembled WGS sequence"/>
</dbReference>
<keyword evidence="3" id="KW-0518">Myosin</keyword>
<dbReference type="Gene3D" id="1.20.5.190">
    <property type="match status" value="1"/>
</dbReference>
<dbReference type="GO" id="GO:0044295">
    <property type="term" value="C:axonal growth cone"/>
    <property type="evidence" value="ECO:0007669"/>
    <property type="project" value="TreeGrafter"/>
</dbReference>
<dbReference type="GO" id="GO:0048675">
    <property type="term" value="P:axon extension"/>
    <property type="evidence" value="ECO:0007669"/>
    <property type="project" value="TreeGrafter"/>
</dbReference>
<feature type="compositionally biased region" description="Polar residues" evidence="4">
    <location>
        <begin position="545"/>
        <end position="555"/>
    </location>
</feature>
<feature type="domain" description="Reverse transcriptase" evidence="8">
    <location>
        <begin position="744"/>
        <end position="1110"/>
    </location>
</feature>
<feature type="region of interest" description="Disordered" evidence="4">
    <location>
        <begin position="476"/>
        <end position="574"/>
    </location>
</feature>
<dbReference type="Pfam" id="PF00612">
    <property type="entry name" value="IQ"/>
    <property type="match status" value="1"/>
</dbReference>
<dbReference type="InterPro" id="IPR031971">
    <property type="entry name" value="MYO10_CC"/>
</dbReference>
<dbReference type="InterPro" id="IPR043128">
    <property type="entry name" value="Rev_trsase/Diguanyl_cyclase"/>
</dbReference>
<feature type="domain" description="FERM" evidence="6">
    <location>
        <begin position="2239"/>
        <end position="2584"/>
    </location>
</feature>
<dbReference type="InterPro" id="IPR051724">
    <property type="entry name" value="Actin_motor_Myosin"/>
</dbReference>
<dbReference type="Pfam" id="PF00063">
    <property type="entry name" value="Myosin_head"/>
    <property type="match status" value="1"/>
</dbReference>
<dbReference type="PROSITE" id="PS50057">
    <property type="entry name" value="FERM_3"/>
    <property type="match status" value="1"/>
</dbReference>
<dbReference type="GO" id="GO:0016706">
    <property type="term" value="F:2-oxoglutarate-dependent dioxygenase activity"/>
    <property type="evidence" value="ECO:0007669"/>
    <property type="project" value="InterPro"/>
</dbReference>
<dbReference type="Gene3D" id="1.25.40.530">
    <property type="entry name" value="MyTH4 domain"/>
    <property type="match status" value="1"/>
</dbReference>
<dbReference type="SUPFAM" id="SSF50729">
    <property type="entry name" value="PH domain-like"/>
    <property type="match status" value="4"/>
</dbReference>
<organism evidence="11 12">
    <name type="scientific">Hemibagrus guttatus</name>
    <dbReference type="NCBI Taxonomy" id="175788"/>
    <lineage>
        <taxon>Eukaryota</taxon>
        <taxon>Metazoa</taxon>
        <taxon>Chordata</taxon>
        <taxon>Craniata</taxon>
        <taxon>Vertebrata</taxon>
        <taxon>Euteleostomi</taxon>
        <taxon>Actinopterygii</taxon>
        <taxon>Neopterygii</taxon>
        <taxon>Teleostei</taxon>
        <taxon>Ostariophysi</taxon>
        <taxon>Siluriformes</taxon>
        <taxon>Bagridae</taxon>
        <taxon>Hemibagrus</taxon>
    </lineage>
</organism>
<evidence type="ECO:0000313" key="12">
    <source>
        <dbReference type="Proteomes" id="UP001274896"/>
    </source>
</evidence>
<comment type="similarity">
    <text evidence="1">Belongs to the beta type-B retroviral polymerase family. HERV class-II K(HML-2) pol subfamily.</text>
</comment>
<evidence type="ECO:0000259" key="9">
    <source>
        <dbReference type="PROSITE" id="PS51016"/>
    </source>
</evidence>
<keyword evidence="3" id="KW-0009">Actin-binding</keyword>
<dbReference type="InterPro" id="IPR000299">
    <property type="entry name" value="FERM_domain"/>
</dbReference>
<evidence type="ECO:0000256" key="2">
    <source>
        <dbReference type="ARBA" id="ARBA00012180"/>
    </source>
</evidence>
<feature type="compositionally biased region" description="Low complexity" evidence="4">
    <location>
        <begin position="562"/>
        <end position="573"/>
    </location>
</feature>
<dbReference type="InterPro" id="IPR000048">
    <property type="entry name" value="IQ_motif_EF-hand-BS"/>
</dbReference>
<dbReference type="InterPro" id="IPR000159">
    <property type="entry name" value="RA_dom"/>
</dbReference>
<dbReference type="SUPFAM" id="SSF56672">
    <property type="entry name" value="DNA/RNA polymerases"/>
    <property type="match status" value="1"/>
</dbReference>
<dbReference type="Gene3D" id="3.10.20.90">
    <property type="entry name" value="Phosphatidylinositol 3-kinase Catalytic Subunit, Chain A, domain 1"/>
    <property type="match status" value="1"/>
</dbReference>
<evidence type="ECO:0000259" key="8">
    <source>
        <dbReference type="PROSITE" id="PS50878"/>
    </source>
</evidence>
<proteinExistence type="inferred from homology"/>
<dbReference type="InterPro" id="IPR019749">
    <property type="entry name" value="Band_41_domain"/>
</dbReference>
<dbReference type="InterPro" id="IPR001849">
    <property type="entry name" value="PH_domain"/>
</dbReference>
<dbReference type="InterPro" id="IPR000857">
    <property type="entry name" value="MyTH4_dom"/>
</dbReference>
<dbReference type="SMART" id="SM00295">
    <property type="entry name" value="B41"/>
    <property type="match status" value="1"/>
</dbReference>
<feature type="domain" description="PH" evidence="5">
    <location>
        <begin position="1908"/>
        <end position="2039"/>
    </location>
</feature>
<dbReference type="GO" id="GO:0008168">
    <property type="term" value="F:methyltransferase activity"/>
    <property type="evidence" value="ECO:0007669"/>
    <property type="project" value="InterPro"/>
</dbReference>
<feature type="domain" description="Ras-associating" evidence="7">
    <location>
        <begin position="2243"/>
        <end position="2317"/>
    </location>
</feature>
<dbReference type="InterPro" id="IPR036691">
    <property type="entry name" value="Endo/exonu/phosph_ase_sf"/>
</dbReference>
<dbReference type="GO" id="GO:0007165">
    <property type="term" value="P:signal transduction"/>
    <property type="evidence" value="ECO:0007669"/>
    <property type="project" value="InterPro"/>
</dbReference>
<dbReference type="SMART" id="SM00015">
    <property type="entry name" value="IQ"/>
    <property type="match status" value="3"/>
</dbReference>
<comment type="caution">
    <text evidence="11">The sequence shown here is derived from an EMBL/GenBank/DDBJ whole genome shotgun (WGS) entry which is preliminary data.</text>
</comment>
<dbReference type="InterPro" id="IPR011993">
    <property type="entry name" value="PH-like_dom_sf"/>
</dbReference>
<dbReference type="Gene3D" id="1.20.80.10">
    <property type="match status" value="1"/>
</dbReference>
<dbReference type="PROSITE" id="PS51016">
    <property type="entry name" value="MYTH4"/>
    <property type="match status" value="1"/>
</dbReference>
<dbReference type="PANTHER" id="PTHR46049">
    <property type="entry name" value="AGAP003327-PA"/>
    <property type="match status" value="1"/>
</dbReference>
<feature type="domain" description="PH" evidence="5">
    <location>
        <begin position="726"/>
        <end position="824"/>
    </location>
</feature>
<dbReference type="CDD" id="cd13202">
    <property type="entry name" value="FERM_C_MyoX"/>
    <property type="match status" value="1"/>
</dbReference>
<dbReference type="PROSITE" id="PS51456">
    <property type="entry name" value="MYOSIN_MOTOR"/>
    <property type="match status" value="1"/>
</dbReference>
<dbReference type="InterPro" id="IPR027417">
    <property type="entry name" value="P-loop_NTPase"/>
</dbReference>
<dbReference type="Pfam" id="PF00373">
    <property type="entry name" value="FERM_M"/>
    <property type="match status" value="1"/>
</dbReference>
<dbReference type="InterPro" id="IPR001609">
    <property type="entry name" value="Myosin_head_motor_dom-like"/>
</dbReference>
<dbReference type="InterPro" id="IPR043502">
    <property type="entry name" value="DNA/RNA_pol_sf"/>
</dbReference>
<dbReference type="Pfam" id="PF00169">
    <property type="entry name" value="PH"/>
    <property type="match status" value="2"/>
</dbReference>
<dbReference type="PROSITE" id="PS50003">
    <property type="entry name" value="PH_DOMAIN"/>
    <property type="match status" value="2"/>
</dbReference>
<dbReference type="Gene3D" id="6.20.240.20">
    <property type="match status" value="1"/>
</dbReference>
<name>A0AAE0R7E7_9TELE</name>